<name>A0A6L9EBG3_9FLAO</name>
<evidence type="ECO:0000313" key="5">
    <source>
        <dbReference type="Proteomes" id="UP000475249"/>
    </source>
</evidence>
<reference evidence="4 5" key="1">
    <citation type="submission" date="2020-01" db="EMBL/GenBank/DDBJ databases">
        <title>Bacteria diversity of Porities sp.</title>
        <authorList>
            <person name="Wang G."/>
        </authorList>
    </citation>
    <scope>NUCLEOTIDE SEQUENCE [LARGE SCALE GENOMIC DNA]</scope>
    <source>
        <strain evidence="4 5">R33</strain>
    </source>
</reference>
<dbReference type="InterPro" id="IPR051474">
    <property type="entry name" value="Anti-sigma-K/W_factor"/>
</dbReference>
<feature type="domain" description="Anti-sigma K factor RskA C-terminal" evidence="3">
    <location>
        <begin position="99"/>
        <end position="253"/>
    </location>
</feature>
<dbReference type="GO" id="GO:0005886">
    <property type="term" value="C:plasma membrane"/>
    <property type="evidence" value="ECO:0007669"/>
    <property type="project" value="InterPro"/>
</dbReference>
<proteinExistence type="predicted"/>
<evidence type="ECO:0000259" key="3">
    <source>
        <dbReference type="Pfam" id="PF10099"/>
    </source>
</evidence>
<organism evidence="4 5">
    <name type="scientific">Poritiphilus flavus</name>
    <dbReference type="NCBI Taxonomy" id="2697053"/>
    <lineage>
        <taxon>Bacteria</taxon>
        <taxon>Pseudomonadati</taxon>
        <taxon>Bacteroidota</taxon>
        <taxon>Flavobacteriia</taxon>
        <taxon>Flavobacteriales</taxon>
        <taxon>Flavobacteriaceae</taxon>
        <taxon>Poritiphilus</taxon>
    </lineage>
</organism>
<dbReference type="Pfam" id="PF10099">
    <property type="entry name" value="RskA_C"/>
    <property type="match status" value="1"/>
</dbReference>
<dbReference type="InterPro" id="IPR018764">
    <property type="entry name" value="RskA_C"/>
</dbReference>
<evidence type="ECO:0000313" key="4">
    <source>
        <dbReference type="EMBL" id="NAS11888.1"/>
    </source>
</evidence>
<dbReference type="PANTHER" id="PTHR37461:SF1">
    <property type="entry name" value="ANTI-SIGMA-K FACTOR RSKA"/>
    <property type="match status" value="1"/>
</dbReference>
<dbReference type="GO" id="GO:0016989">
    <property type="term" value="F:sigma factor antagonist activity"/>
    <property type="evidence" value="ECO:0007669"/>
    <property type="project" value="TreeGrafter"/>
</dbReference>
<keyword evidence="5" id="KW-1185">Reference proteome</keyword>
<sequence length="263" mass="29932">MDKKKIIDEGLLELYLLGELGDKEVVAVEKALNEDMELREQYRIMEEDFERMAFENAVDPPEKVKQSLKSSLESENKEVGVRQLNSASESPTFQRSRLLVAASLAALFALGSFWLYLRWQTAEENLQLLQQQTAEMQSRINDLEQNYQETNMRYQQINNPNVVPLVLVGNQLLPESKVIAYLNHATKEVVVNSQGLPTLDAEKVYQMWADVEGEMINMGLVPTNQQWISLKYIDHAESLNITIEPPGGNDHPTVENLISNVIL</sequence>
<evidence type="ECO:0000256" key="2">
    <source>
        <dbReference type="SAM" id="Phobius"/>
    </source>
</evidence>
<dbReference type="GO" id="GO:0006417">
    <property type="term" value="P:regulation of translation"/>
    <property type="evidence" value="ECO:0007669"/>
    <property type="project" value="TreeGrafter"/>
</dbReference>
<dbReference type="PANTHER" id="PTHR37461">
    <property type="entry name" value="ANTI-SIGMA-K FACTOR RSKA"/>
    <property type="match status" value="1"/>
</dbReference>
<keyword evidence="2" id="KW-1133">Transmembrane helix</keyword>
<feature type="coiled-coil region" evidence="1">
    <location>
        <begin position="119"/>
        <end position="153"/>
    </location>
</feature>
<comment type="caution">
    <text evidence="4">The sequence shown here is derived from an EMBL/GenBank/DDBJ whole genome shotgun (WGS) entry which is preliminary data.</text>
</comment>
<dbReference type="Proteomes" id="UP000475249">
    <property type="component" value="Unassembled WGS sequence"/>
</dbReference>
<evidence type="ECO:0000256" key="1">
    <source>
        <dbReference type="SAM" id="Coils"/>
    </source>
</evidence>
<dbReference type="EMBL" id="WXYO01000003">
    <property type="protein sequence ID" value="NAS11888.1"/>
    <property type="molecule type" value="Genomic_DNA"/>
</dbReference>
<dbReference type="AlphaFoldDB" id="A0A6L9EBG3"/>
<keyword evidence="2" id="KW-0812">Transmembrane</keyword>
<accession>A0A6L9EBG3</accession>
<keyword evidence="1" id="KW-0175">Coiled coil</keyword>
<keyword evidence="2" id="KW-0472">Membrane</keyword>
<dbReference type="RefSeq" id="WP_161434925.1">
    <property type="nucleotide sequence ID" value="NZ_WXYO01000003.1"/>
</dbReference>
<gene>
    <name evidence="4" type="ORF">GTQ38_07745</name>
</gene>
<feature type="transmembrane region" description="Helical" evidence="2">
    <location>
        <begin position="98"/>
        <end position="117"/>
    </location>
</feature>
<protein>
    <recommendedName>
        <fullName evidence="3">Anti-sigma K factor RskA C-terminal domain-containing protein</fullName>
    </recommendedName>
</protein>